<feature type="chain" id="PRO_5012044820" description="Cytochrome c domain-containing protein" evidence="1">
    <location>
        <begin position="24"/>
        <end position="554"/>
    </location>
</feature>
<sequence length="554" mass="60839">MTRAMLRAALVAVVVSMAATGDAANDKPGEGQDLTSPVPGNPFAFIPPQCYTRTRTDGEVHNPCYTCHVRSTAPNYVNDGDLQTLYDFPDPALQNRWTNMFVDRRPAISAMSDAAIMEYVRFDNYHDGEGKSELAARLRRPPAGWDINGDGVWSGFVPDIAFNFDSEGYDVTPDGERTGWRAYGYIPLPGSFLPANGSADDVMIRLPAAFREREDGATDWSVYGVNLAIVEALIKRADVPIPPTDEAALGVDLDRDGKLGTATRIAYAFDPRNGITMSYVGKARLDLEAGRLHLAAGLFPEGTEFSHSLRYLDVSKDGIVGPAPRLKELRYARKLGWRTYSSLLDQAMNDLREEHDNPDEPEAFAGDVESGIATGTGWRYQGFIEDAAGSLRPQTYEESLTCAGCHAGTGRPTDTIFSYPRKVDAPANGWFHWGADYRLGDLPDPKRPDGAGRYATYLERNHGSDEFRANREAIDRFFPGGKSDEAAIEALATHIGAMTDPSPRRAIDLNKAYRLIVEEQSFDKGRNATIAPMDDIIWRKVKPGTATGIEQPAD</sequence>
<dbReference type="KEGG" id="hdi:HDIA_2823"/>
<dbReference type="Proteomes" id="UP000223606">
    <property type="component" value="Chromosome 1"/>
</dbReference>
<dbReference type="EMBL" id="LT960614">
    <property type="protein sequence ID" value="SON56364.1"/>
    <property type="molecule type" value="Genomic_DNA"/>
</dbReference>
<dbReference type="AlphaFoldDB" id="A0A2C9D7R3"/>
<feature type="signal peptide" evidence="1">
    <location>
        <begin position="1"/>
        <end position="23"/>
    </location>
</feature>
<organism evidence="2 3">
    <name type="scientific">Hartmannibacter diazotrophicus</name>
    <dbReference type="NCBI Taxonomy" id="1482074"/>
    <lineage>
        <taxon>Bacteria</taxon>
        <taxon>Pseudomonadati</taxon>
        <taxon>Pseudomonadota</taxon>
        <taxon>Alphaproteobacteria</taxon>
        <taxon>Hyphomicrobiales</taxon>
        <taxon>Pleomorphomonadaceae</taxon>
        <taxon>Hartmannibacter</taxon>
    </lineage>
</organism>
<evidence type="ECO:0000256" key="1">
    <source>
        <dbReference type="SAM" id="SignalP"/>
    </source>
</evidence>
<name>A0A2C9D7R3_9HYPH</name>
<dbReference type="OrthoDB" id="8692at2"/>
<reference evidence="3" key="1">
    <citation type="submission" date="2017-09" db="EMBL/GenBank/DDBJ databases">
        <title>Genome sequence of Nannocystis excedens DSM 71.</title>
        <authorList>
            <person name="Blom J."/>
        </authorList>
    </citation>
    <scope>NUCLEOTIDE SEQUENCE [LARGE SCALE GENOMIC DNA]</scope>
    <source>
        <strain evidence="3">type strain: E19</strain>
    </source>
</reference>
<accession>A0A2C9D7R3</accession>
<keyword evidence="3" id="KW-1185">Reference proteome</keyword>
<evidence type="ECO:0000313" key="3">
    <source>
        <dbReference type="Proteomes" id="UP000223606"/>
    </source>
</evidence>
<dbReference type="RefSeq" id="WP_157775647.1">
    <property type="nucleotide sequence ID" value="NZ_LT960614.1"/>
</dbReference>
<evidence type="ECO:0000313" key="2">
    <source>
        <dbReference type="EMBL" id="SON56364.1"/>
    </source>
</evidence>
<proteinExistence type="predicted"/>
<protein>
    <recommendedName>
        <fullName evidence="4">Cytochrome c domain-containing protein</fullName>
    </recommendedName>
</protein>
<keyword evidence="1" id="KW-0732">Signal</keyword>
<gene>
    <name evidence="2" type="ORF">HDIA_2823</name>
</gene>
<evidence type="ECO:0008006" key="4">
    <source>
        <dbReference type="Google" id="ProtNLM"/>
    </source>
</evidence>